<dbReference type="AlphaFoldDB" id="A0A6J4IQS7"/>
<accession>A0A6J4IQS7</accession>
<evidence type="ECO:0000256" key="1">
    <source>
        <dbReference type="SAM" id="MobiDB-lite"/>
    </source>
</evidence>
<protein>
    <submittedName>
        <fullName evidence="2">Uncharacterized protein</fullName>
    </submittedName>
</protein>
<feature type="compositionally biased region" description="Basic and acidic residues" evidence="1">
    <location>
        <begin position="43"/>
        <end position="60"/>
    </location>
</feature>
<feature type="compositionally biased region" description="Basic and acidic residues" evidence="1">
    <location>
        <begin position="1"/>
        <end position="11"/>
    </location>
</feature>
<dbReference type="EMBL" id="CADCTH010000297">
    <property type="protein sequence ID" value="CAA9257383.1"/>
    <property type="molecule type" value="Genomic_DNA"/>
</dbReference>
<gene>
    <name evidence="2" type="ORF">AVDCRST_MAG54-2294</name>
</gene>
<feature type="region of interest" description="Disordered" evidence="1">
    <location>
        <begin position="1"/>
        <end position="79"/>
    </location>
</feature>
<reference evidence="2" key="1">
    <citation type="submission" date="2020-02" db="EMBL/GenBank/DDBJ databases">
        <authorList>
            <person name="Meier V. D."/>
        </authorList>
    </citation>
    <scope>NUCLEOTIDE SEQUENCE</scope>
    <source>
        <strain evidence="2">AVDCRST_MAG54</strain>
    </source>
</reference>
<organism evidence="2">
    <name type="scientific">uncultured Actinomycetospora sp</name>
    <dbReference type="NCBI Taxonomy" id="1135996"/>
    <lineage>
        <taxon>Bacteria</taxon>
        <taxon>Bacillati</taxon>
        <taxon>Actinomycetota</taxon>
        <taxon>Actinomycetes</taxon>
        <taxon>Pseudonocardiales</taxon>
        <taxon>Pseudonocardiaceae</taxon>
        <taxon>Actinomycetospora</taxon>
        <taxon>environmental samples</taxon>
    </lineage>
</organism>
<proteinExistence type="predicted"/>
<sequence length="79" mass="8685">MLGEREQEPNTKKPPPPRGGEGRRVSRYSGRVRRRSRPSGADAPREYENSTLDHEPESRRGLHVASNRPPGVGVAPSTG</sequence>
<evidence type="ECO:0000313" key="2">
    <source>
        <dbReference type="EMBL" id="CAA9257383.1"/>
    </source>
</evidence>
<name>A0A6J4IQS7_9PSEU</name>